<dbReference type="GO" id="GO:0003676">
    <property type="term" value="F:nucleic acid binding"/>
    <property type="evidence" value="ECO:0007669"/>
    <property type="project" value="InterPro"/>
</dbReference>
<dbReference type="GO" id="GO:0004523">
    <property type="term" value="F:RNA-DNA hybrid ribonuclease activity"/>
    <property type="evidence" value="ECO:0007669"/>
    <property type="project" value="InterPro"/>
</dbReference>
<protein>
    <recommendedName>
        <fullName evidence="1">RNase H type-1 domain-containing protein</fullName>
    </recommendedName>
</protein>
<dbReference type="AlphaFoldDB" id="A0AAD9ZU29"/>
<evidence type="ECO:0000259" key="1">
    <source>
        <dbReference type="Pfam" id="PF13456"/>
    </source>
</evidence>
<organism evidence="2 3">
    <name type="scientific">Dipteronia sinensis</name>
    <dbReference type="NCBI Taxonomy" id="43782"/>
    <lineage>
        <taxon>Eukaryota</taxon>
        <taxon>Viridiplantae</taxon>
        <taxon>Streptophyta</taxon>
        <taxon>Embryophyta</taxon>
        <taxon>Tracheophyta</taxon>
        <taxon>Spermatophyta</taxon>
        <taxon>Magnoliopsida</taxon>
        <taxon>eudicotyledons</taxon>
        <taxon>Gunneridae</taxon>
        <taxon>Pentapetalae</taxon>
        <taxon>rosids</taxon>
        <taxon>malvids</taxon>
        <taxon>Sapindales</taxon>
        <taxon>Sapindaceae</taxon>
        <taxon>Hippocastanoideae</taxon>
        <taxon>Acereae</taxon>
        <taxon>Dipteronia</taxon>
    </lineage>
</organism>
<keyword evidence="3" id="KW-1185">Reference proteome</keyword>
<sequence length="257" mass="28600">MWGRSFLLKDLRWKMGNGSSIEIFKDQWLPRPSTFKPVTPDPRSDMRVAALIDHDFLGWNLELLDQTLLPVDREVILSIPISLSGGPDSLSWHYKNSGAYYVKSGYRVALSETLRASVSNSSPVHNYLQKLPVAEVLSTLLSQVSKDDMASICIITWEIWENRNTTFHGQLKLNSTVVVYGKMGSAGVGVANRDVKGKVIVALSKHLLGNYNPVTSDLLALREGLLLAKDYNFSVQNVEVSSSLVASFLNSPESWCR</sequence>
<dbReference type="Pfam" id="PF13456">
    <property type="entry name" value="RVT_3"/>
    <property type="match status" value="1"/>
</dbReference>
<dbReference type="Proteomes" id="UP001281410">
    <property type="component" value="Unassembled WGS sequence"/>
</dbReference>
<reference evidence="2" key="1">
    <citation type="journal article" date="2023" name="Plant J.">
        <title>Genome sequences and population genomics provide insights into the demographic history, inbreeding, and mutation load of two 'living fossil' tree species of Dipteronia.</title>
        <authorList>
            <person name="Feng Y."/>
            <person name="Comes H.P."/>
            <person name="Chen J."/>
            <person name="Zhu S."/>
            <person name="Lu R."/>
            <person name="Zhang X."/>
            <person name="Li P."/>
            <person name="Qiu J."/>
            <person name="Olsen K.M."/>
            <person name="Qiu Y."/>
        </authorList>
    </citation>
    <scope>NUCLEOTIDE SEQUENCE</scope>
    <source>
        <strain evidence="2">NBL</strain>
    </source>
</reference>
<name>A0AAD9ZU29_9ROSI</name>
<gene>
    <name evidence="2" type="ORF">Dsin_024475</name>
</gene>
<comment type="caution">
    <text evidence="2">The sequence shown here is derived from an EMBL/GenBank/DDBJ whole genome shotgun (WGS) entry which is preliminary data.</text>
</comment>
<evidence type="ECO:0000313" key="3">
    <source>
        <dbReference type="Proteomes" id="UP001281410"/>
    </source>
</evidence>
<evidence type="ECO:0000313" key="2">
    <source>
        <dbReference type="EMBL" id="KAK3193165.1"/>
    </source>
</evidence>
<accession>A0AAD9ZU29</accession>
<dbReference type="InterPro" id="IPR002156">
    <property type="entry name" value="RNaseH_domain"/>
</dbReference>
<proteinExistence type="predicted"/>
<feature type="domain" description="RNase H type-1" evidence="1">
    <location>
        <begin position="181"/>
        <end position="253"/>
    </location>
</feature>
<dbReference type="EMBL" id="JANJYJ010000008">
    <property type="protein sequence ID" value="KAK3193165.1"/>
    <property type="molecule type" value="Genomic_DNA"/>
</dbReference>